<dbReference type="Gene3D" id="3.30.2010.20">
    <property type="match status" value="1"/>
</dbReference>
<proteinExistence type="predicted"/>
<dbReference type="AlphaFoldDB" id="X1MHY8"/>
<gene>
    <name evidence="1" type="ORF">S06H3_32680</name>
</gene>
<comment type="caution">
    <text evidence="1">The sequence shown here is derived from an EMBL/GenBank/DDBJ whole genome shotgun (WGS) entry which is preliminary data.</text>
</comment>
<dbReference type="InterPro" id="IPR010428">
    <property type="entry name" value="Zincin_1"/>
</dbReference>
<dbReference type="CDD" id="cd12952">
    <property type="entry name" value="MMP_ACEL2062"/>
    <property type="match status" value="1"/>
</dbReference>
<reference evidence="1" key="1">
    <citation type="journal article" date="2014" name="Front. Microbiol.">
        <title>High frequency of phylogenetically diverse reductive dehalogenase-homologous genes in deep subseafloor sedimentary metagenomes.</title>
        <authorList>
            <person name="Kawai M."/>
            <person name="Futagami T."/>
            <person name="Toyoda A."/>
            <person name="Takaki Y."/>
            <person name="Nishi S."/>
            <person name="Hori S."/>
            <person name="Arai W."/>
            <person name="Tsubouchi T."/>
            <person name="Morono Y."/>
            <person name="Uchiyama I."/>
            <person name="Ito T."/>
            <person name="Fujiyama A."/>
            <person name="Inagaki F."/>
            <person name="Takami H."/>
        </authorList>
    </citation>
    <scope>NUCLEOTIDE SEQUENCE</scope>
    <source>
        <strain evidence="1">Expedition CK06-06</strain>
    </source>
</reference>
<evidence type="ECO:0000313" key="1">
    <source>
        <dbReference type="EMBL" id="GAI30893.1"/>
    </source>
</evidence>
<dbReference type="InterPro" id="IPR038555">
    <property type="entry name" value="Zincin_1_sf"/>
</dbReference>
<dbReference type="EMBL" id="BARV01019448">
    <property type="protein sequence ID" value="GAI30893.1"/>
    <property type="molecule type" value="Genomic_DNA"/>
</dbReference>
<name>X1MHY8_9ZZZZ</name>
<accession>X1MHY8</accession>
<protein>
    <recommendedName>
        <fullName evidence="2">Metallopeptidase family protein</fullName>
    </recommendedName>
</protein>
<dbReference type="Pfam" id="PF06262">
    <property type="entry name" value="Zincin_1"/>
    <property type="match status" value="1"/>
</dbReference>
<organism evidence="1">
    <name type="scientific">marine sediment metagenome</name>
    <dbReference type="NCBI Taxonomy" id="412755"/>
    <lineage>
        <taxon>unclassified sequences</taxon>
        <taxon>metagenomes</taxon>
        <taxon>ecological metagenomes</taxon>
    </lineage>
</organism>
<feature type="non-terminal residue" evidence="1">
    <location>
        <position position="1"/>
    </location>
</feature>
<evidence type="ECO:0008006" key="2">
    <source>
        <dbReference type="Google" id="ProtNLM"/>
    </source>
</evidence>
<sequence>IETLPDEFISRLENIDVVVEDYPTQSQLASVGLRRGQTLLGLYEGVPLTKRGAHYELVPPDKITIFQKPIEAKRKHNAEIIAEIQRVVRHEIAHHFGIGDARLEQIEEGNDY</sequence>
<dbReference type="SUPFAM" id="SSF55486">
    <property type="entry name" value="Metalloproteases ('zincins'), catalytic domain"/>
    <property type="match status" value="1"/>
</dbReference>